<evidence type="ECO:0000259" key="9">
    <source>
        <dbReference type="PROSITE" id="PS50893"/>
    </source>
</evidence>
<dbReference type="PANTHER" id="PTHR43297:SF2">
    <property type="entry name" value="DIPEPTIDE TRANSPORT ATP-BINDING PROTEIN DPPD"/>
    <property type="match status" value="1"/>
</dbReference>
<keyword evidence="6 10" id="KW-0067">ATP-binding</keyword>
<evidence type="ECO:0000256" key="4">
    <source>
        <dbReference type="ARBA" id="ARBA00022475"/>
    </source>
</evidence>
<dbReference type="Gene3D" id="3.40.50.300">
    <property type="entry name" value="P-loop containing nucleotide triphosphate hydrolases"/>
    <property type="match status" value="1"/>
</dbReference>
<dbReference type="GO" id="GO:0005524">
    <property type="term" value="F:ATP binding"/>
    <property type="evidence" value="ECO:0007669"/>
    <property type="project" value="UniProtKB-KW"/>
</dbReference>
<dbReference type="SMART" id="SM00382">
    <property type="entry name" value="AAA"/>
    <property type="match status" value="1"/>
</dbReference>
<dbReference type="CDD" id="cd03257">
    <property type="entry name" value="ABC_NikE_OppD_transporters"/>
    <property type="match status" value="1"/>
</dbReference>
<evidence type="ECO:0000256" key="3">
    <source>
        <dbReference type="ARBA" id="ARBA00022448"/>
    </source>
</evidence>
<accession>A0ABR9N4G7</accession>
<feature type="domain" description="ABC transporter" evidence="9">
    <location>
        <begin position="6"/>
        <end position="258"/>
    </location>
</feature>
<evidence type="ECO:0000256" key="6">
    <source>
        <dbReference type="ARBA" id="ARBA00022840"/>
    </source>
</evidence>
<dbReference type="PROSITE" id="PS00211">
    <property type="entry name" value="ABC_TRANSPORTER_1"/>
    <property type="match status" value="1"/>
</dbReference>
<keyword evidence="7" id="KW-0472">Membrane</keyword>
<comment type="caution">
    <text evidence="10">The sequence shown here is derived from an EMBL/GenBank/DDBJ whole genome shotgun (WGS) entry which is preliminary data.</text>
</comment>
<evidence type="ECO:0000256" key="2">
    <source>
        <dbReference type="ARBA" id="ARBA00005417"/>
    </source>
</evidence>
<dbReference type="EMBL" id="JADAQT010000109">
    <property type="protein sequence ID" value="MBE1878555.1"/>
    <property type="molecule type" value="Genomic_DNA"/>
</dbReference>
<reference evidence="10 11" key="1">
    <citation type="submission" date="2020-10" db="EMBL/GenBank/DDBJ databases">
        <title>Myceligenerans pegani sp. nov., an endophytic actinomycete isolated from Peganum harmala L. in Xinjiang, China.</title>
        <authorList>
            <person name="Xin L."/>
        </authorList>
    </citation>
    <scope>NUCLEOTIDE SEQUENCE [LARGE SCALE GENOMIC DNA]</scope>
    <source>
        <strain evidence="10 11">TRM65318</strain>
    </source>
</reference>
<dbReference type="PANTHER" id="PTHR43297">
    <property type="entry name" value="OLIGOPEPTIDE TRANSPORT ATP-BINDING PROTEIN APPD"/>
    <property type="match status" value="1"/>
</dbReference>
<gene>
    <name evidence="10" type="ORF">IHE71_22940</name>
</gene>
<dbReference type="Pfam" id="PF00005">
    <property type="entry name" value="ABC_tran"/>
    <property type="match status" value="1"/>
</dbReference>
<dbReference type="InterPro" id="IPR003439">
    <property type="entry name" value="ABC_transporter-like_ATP-bd"/>
</dbReference>
<dbReference type="PROSITE" id="PS50893">
    <property type="entry name" value="ABC_TRANSPORTER_2"/>
    <property type="match status" value="1"/>
</dbReference>
<dbReference type="SUPFAM" id="SSF52540">
    <property type="entry name" value="P-loop containing nucleoside triphosphate hydrolases"/>
    <property type="match status" value="1"/>
</dbReference>
<keyword evidence="3" id="KW-0813">Transport</keyword>
<feature type="compositionally biased region" description="Basic and acidic residues" evidence="8">
    <location>
        <begin position="264"/>
        <end position="274"/>
    </location>
</feature>
<sequence length="288" mass="31358">MKGTLLDIDNLRLTVETHDGPRDILRGVTLSVARGETVGLVGESGCGKSTTARAALQLLPKRAHTTGRITVCGTDVTGEDGTDAAQVHDVRAHRAGMIFQDPRSALNPVRRIGDSATERLRLVHGLPAAQARDRIVALFTEVGLRDPDRLLRCYPHQLSGGMLQRVVIAAALSTGPELLLADEATSALDVTTQAEVLAVLRRLRRERELGVLFITHDLLLAAAYCDRVYVMQDGHVVDEQPAASLFDDPQHPYTRHLAEATPRLPERNTPERHSPVPASTQPIKGARR</sequence>
<keyword evidence="4" id="KW-1003">Cell membrane</keyword>
<dbReference type="Pfam" id="PF08352">
    <property type="entry name" value="oligo_HPY"/>
    <property type="match status" value="1"/>
</dbReference>
<protein>
    <submittedName>
        <fullName evidence="10">ABC transporter ATP-binding protein</fullName>
    </submittedName>
</protein>
<proteinExistence type="inferred from homology"/>
<dbReference type="InterPro" id="IPR013563">
    <property type="entry name" value="Oligopep_ABC_C"/>
</dbReference>
<dbReference type="RefSeq" id="WP_192865107.1">
    <property type="nucleotide sequence ID" value="NZ_JADAQT010000109.1"/>
</dbReference>
<dbReference type="InterPro" id="IPR003593">
    <property type="entry name" value="AAA+_ATPase"/>
</dbReference>
<evidence type="ECO:0000256" key="7">
    <source>
        <dbReference type="ARBA" id="ARBA00023136"/>
    </source>
</evidence>
<evidence type="ECO:0000313" key="10">
    <source>
        <dbReference type="EMBL" id="MBE1878555.1"/>
    </source>
</evidence>
<evidence type="ECO:0000256" key="8">
    <source>
        <dbReference type="SAM" id="MobiDB-lite"/>
    </source>
</evidence>
<keyword evidence="5" id="KW-0547">Nucleotide-binding</keyword>
<dbReference type="Proteomes" id="UP000625527">
    <property type="component" value="Unassembled WGS sequence"/>
</dbReference>
<evidence type="ECO:0000256" key="5">
    <source>
        <dbReference type="ARBA" id="ARBA00022741"/>
    </source>
</evidence>
<feature type="region of interest" description="Disordered" evidence="8">
    <location>
        <begin position="257"/>
        <end position="288"/>
    </location>
</feature>
<keyword evidence="11" id="KW-1185">Reference proteome</keyword>
<comment type="subcellular location">
    <subcellularLocation>
        <location evidence="1">Cell membrane</location>
        <topology evidence="1">Peripheral membrane protein</topology>
    </subcellularLocation>
</comment>
<dbReference type="InterPro" id="IPR050388">
    <property type="entry name" value="ABC_Ni/Peptide_Import"/>
</dbReference>
<evidence type="ECO:0000313" key="11">
    <source>
        <dbReference type="Proteomes" id="UP000625527"/>
    </source>
</evidence>
<dbReference type="InterPro" id="IPR027417">
    <property type="entry name" value="P-loop_NTPase"/>
</dbReference>
<name>A0ABR9N4G7_9MICO</name>
<comment type="similarity">
    <text evidence="2">Belongs to the ABC transporter superfamily.</text>
</comment>
<evidence type="ECO:0000256" key="1">
    <source>
        <dbReference type="ARBA" id="ARBA00004202"/>
    </source>
</evidence>
<organism evidence="10 11">
    <name type="scientific">Myceligenerans pegani</name>
    <dbReference type="NCBI Taxonomy" id="2776917"/>
    <lineage>
        <taxon>Bacteria</taxon>
        <taxon>Bacillati</taxon>
        <taxon>Actinomycetota</taxon>
        <taxon>Actinomycetes</taxon>
        <taxon>Micrococcales</taxon>
        <taxon>Promicromonosporaceae</taxon>
        <taxon>Myceligenerans</taxon>
    </lineage>
</organism>
<dbReference type="InterPro" id="IPR017871">
    <property type="entry name" value="ABC_transporter-like_CS"/>
</dbReference>